<protein>
    <submittedName>
        <fullName evidence="2">Uncharacterized protein</fullName>
    </submittedName>
</protein>
<dbReference type="EMBL" id="CAMGYJ010000005">
    <property type="protein sequence ID" value="CAI0421805.1"/>
    <property type="molecule type" value="Genomic_DNA"/>
</dbReference>
<gene>
    <name evidence="2" type="ORF">LITE_LOCUS18922</name>
</gene>
<feature type="compositionally biased region" description="Polar residues" evidence="1">
    <location>
        <begin position="17"/>
        <end position="30"/>
    </location>
</feature>
<sequence length="55" mass="6279">MISKQESAARMCRTSEMLASQNRRVSSANNKIRERPSMTIRKRKGERGSPCRSPL</sequence>
<proteinExistence type="predicted"/>
<organism evidence="2 3">
    <name type="scientific">Linum tenue</name>
    <dbReference type="NCBI Taxonomy" id="586396"/>
    <lineage>
        <taxon>Eukaryota</taxon>
        <taxon>Viridiplantae</taxon>
        <taxon>Streptophyta</taxon>
        <taxon>Embryophyta</taxon>
        <taxon>Tracheophyta</taxon>
        <taxon>Spermatophyta</taxon>
        <taxon>Magnoliopsida</taxon>
        <taxon>eudicotyledons</taxon>
        <taxon>Gunneridae</taxon>
        <taxon>Pentapetalae</taxon>
        <taxon>rosids</taxon>
        <taxon>fabids</taxon>
        <taxon>Malpighiales</taxon>
        <taxon>Linaceae</taxon>
        <taxon>Linum</taxon>
    </lineage>
</organism>
<evidence type="ECO:0000313" key="2">
    <source>
        <dbReference type="EMBL" id="CAI0421805.1"/>
    </source>
</evidence>
<accession>A0AAV0KHS2</accession>
<reference evidence="2" key="1">
    <citation type="submission" date="2022-08" db="EMBL/GenBank/DDBJ databases">
        <authorList>
            <person name="Gutierrez-Valencia J."/>
        </authorList>
    </citation>
    <scope>NUCLEOTIDE SEQUENCE</scope>
</reference>
<keyword evidence="3" id="KW-1185">Reference proteome</keyword>
<evidence type="ECO:0000256" key="1">
    <source>
        <dbReference type="SAM" id="MobiDB-lite"/>
    </source>
</evidence>
<comment type="caution">
    <text evidence="2">The sequence shown here is derived from an EMBL/GenBank/DDBJ whole genome shotgun (WGS) entry which is preliminary data.</text>
</comment>
<feature type="region of interest" description="Disordered" evidence="1">
    <location>
        <begin position="1"/>
        <end position="55"/>
    </location>
</feature>
<dbReference type="AlphaFoldDB" id="A0AAV0KHS2"/>
<name>A0AAV0KHS2_9ROSI</name>
<dbReference type="Proteomes" id="UP001154282">
    <property type="component" value="Unassembled WGS sequence"/>
</dbReference>
<evidence type="ECO:0000313" key="3">
    <source>
        <dbReference type="Proteomes" id="UP001154282"/>
    </source>
</evidence>